<feature type="region of interest" description="Disordered" evidence="1">
    <location>
        <begin position="1092"/>
        <end position="1179"/>
    </location>
</feature>
<dbReference type="InterPro" id="IPR000620">
    <property type="entry name" value="EamA_dom"/>
</dbReference>
<feature type="transmembrane region" description="Helical" evidence="2">
    <location>
        <begin position="237"/>
        <end position="257"/>
    </location>
</feature>
<feature type="region of interest" description="Disordered" evidence="1">
    <location>
        <begin position="377"/>
        <end position="424"/>
    </location>
</feature>
<keyword evidence="2" id="KW-0812">Transmembrane</keyword>
<feature type="region of interest" description="Disordered" evidence="1">
    <location>
        <begin position="708"/>
        <end position="732"/>
    </location>
</feature>
<reference evidence="4" key="1">
    <citation type="journal article" date="2022" name="bioRxiv">
        <title>Genomics of Preaxostyla Flagellates Illuminates Evolutionary Transitions and the Path Towards Mitochondrial Loss.</title>
        <authorList>
            <person name="Novak L.V.F."/>
            <person name="Treitli S.C."/>
            <person name="Pyrih J."/>
            <person name="Halakuc P."/>
            <person name="Pipaliya S.V."/>
            <person name="Vacek V."/>
            <person name="Brzon O."/>
            <person name="Soukal P."/>
            <person name="Eme L."/>
            <person name="Dacks J.B."/>
            <person name="Karnkowska A."/>
            <person name="Elias M."/>
            <person name="Hampl V."/>
        </authorList>
    </citation>
    <scope>NUCLEOTIDE SEQUENCE</scope>
    <source>
        <strain evidence="4">RCP-MX</strain>
    </source>
</reference>
<feature type="domain" description="EamA" evidence="3">
    <location>
        <begin position="206"/>
        <end position="313"/>
    </location>
</feature>
<feature type="transmembrane region" description="Helical" evidence="2">
    <location>
        <begin position="90"/>
        <end position="111"/>
    </location>
</feature>
<feature type="compositionally biased region" description="Low complexity" evidence="1">
    <location>
        <begin position="439"/>
        <end position="449"/>
    </location>
</feature>
<feature type="transmembrane region" description="Helical" evidence="2">
    <location>
        <begin position="269"/>
        <end position="291"/>
    </location>
</feature>
<feature type="transmembrane region" description="Helical" evidence="2">
    <location>
        <begin position="205"/>
        <end position="225"/>
    </location>
</feature>
<feature type="compositionally biased region" description="Pro residues" evidence="1">
    <location>
        <begin position="956"/>
        <end position="966"/>
    </location>
</feature>
<feature type="transmembrane region" description="Helical" evidence="2">
    <location>
        <begin position="123"/>
        <end position="143"/>
    </location>
</feature>
<dbReference type="EMBL" id="JAPMOS010000001">
    <property type="protein sequence ID" value="KAJ4463112.1"/>
    <property type="molecule type" value="Genomic_DNA"/>
</dbReference>
<feature type="compositionally biased region" description="Low complexity" evidence="1">
    <location>
        <begin position="1111"/>
        <end position="1120"/>
    </location>
</feature>
<feature type="compositionally biased region" description="Low complexity" evidence="1">
    <location>
        <begin position="377"/>
        <end position="393"/>
    </location>
</feature>
<keyword evidence="2" id="KW-1133">Transmembrane helix</keyword>
<feature type="region of interest" description="Disordered" evidence="1">
    <location>
        <begin position="439"/>
        <end position="463"/>
    </location>
</feature>
<dbReference type="PANTHER" id="PTHR24216">
    <property type="entry name" value="PAXILLIN-RELATED"/>
    <property type="match status" value="1"/>
</dbReference>
<feature type="transmembrane region" description="Helical" evidence="2">
    <location>
        <begin position="336"/>
        <end position="369"/>
    </location>
</feature>
<evidence type="ECO:0000259" key="3">
    <source>
        <dbReference type="Pfam" id="PF00892"/>
    </source>
</evidence>
<protein>
    <recommendedName>
        <fullName evidence="3">EamA domain-containing protein</fullName>
    </recommendedName>
</protein>
<organism evidence="4 5">
    <name type="scientific">Paratrimastix pyriformis</name>
    <dbReference type="NCBI Taxonomy" id="342808"/>
    <lineage>
        <taxon>Eukaryota</taxon>
        <taxon>Metamonada</taxon>
        <taxon>Preaxostyla</taxon>
        <taxon>Paratrimastigidae</taxon>
        <taxon>Paratrimastix</taxon>
    </lineage>
</organism>
<dbReference type="Proteomes" id="UP001141327">
    <property type="component" value="Unassembled WGS sequence"/>
</dbReference>
<dbReference type="SUPFAM" id="SSF103481">
    <property type="entry name" value="Multidrug resistance efflux transporter EmrE"/>
    <property type="match status" value="1"/>
</dbReference>
<dbReference type="PANTHER" id="PTHR24216:SF65">
    <property type="entry name" value="PAXILLIN-LIKE PROTEIN 1"/>
    <property type="match status" value="1"/>
</dbReference>
<proteinExistence type="predicted"/>
<feature type="transmembrane region" description="Helical" evidence="2">
    <location>
        <begin position="176"/>
        <end position="193"/>
    </location>
</feature>
<dbReference type="InterPro" id="IPR037185">
    <property type="entry name" value="EmrE-like"/>
</dbReference>
<comment type="caution">
    <text evidence="4">The sequence shown here is derived from an EMBL/GenBank/DDBJ whole genome shotgun (WGS) entry which is preliminary data.</text>
</comment>
<keyword evidence="2" id="KW-0472">Membrane</keyword>
<feature type="region of interest" description="Disordered" evidence="1">
    <location>
        <begin position="940"/>
        <end position="1048"/>
    </location>
</feature>
<feature type="domain" description="EamA" evidence="3">
    <location>
        <begin position="62"/>
        <end position="192"/>
    </location>
</feature>
<dbReference type="Pfam" id="PF00892">
    <property type="entry name" value="EamA"/>
    <property type="match status" value="2"/>
</dbReference>
<name>A0ABQ8UZD6_9EUKA</name>
<feature type="compositionally biased region" description="Low complexity" evidence="1">
    <location>
        <begin position="940"/>
        <end position="955"/>
    </location>
</feature>
<evidence type="ECO:0000256" key="2">
    <source>
        <dbReference type="SAM" id="Phobius"/>
    </source>
</evidence>
<feature type="transmembrane region" description="Helical" evidence="2">
    <location>
        <begin position="149"/>
        <end position="169"/>
    </location>
</feature>
<feature type="compositionally biased region" description="Basic residues" evidence="1">
    <location>
        <begin position="406"/>
        <end position="417"/>
    </location>
</feature>
<feature type="transmembrane region" description="Helical" evidence="2">
    <location>
        <begin position="59"/>
        <end position="78"/>
    </location>
</feature>
<feature type="region of interest" description="Disordered" evidence="1">
    <location>
        <begin position="522"/>
        <end position="542"/>
    </location>
</feature>
<feature type="compositionally biased region" description="Polar residues" evidence="1">
    <location>
        <begin position="523"/>
        <end position="533"/>
    </location>
</feature>
<evidence type="ECO:0000256" key="1">
    <source>
        <dbReference type="SAM" id="MobiDB-lite"/>
    </source>
</evidence>
<sequence length="1179" mass="123756">MGCGKSKEKKPAPPPPPVSTEPPVEFSCPHINCKDCIRNCFPPDLPTCWTRFKELCVRLFPHFLLLVGQVALAGAKVYAQMSLSQLKNGFVFSALWAAVAIPPLFLISWLVEKKFPSLREMPWFALLGALGVSGHHMLLSWALTLTTALDAAIMQPFVPVIAALVAIIFRMEPFHWLTMIGALICTIAAVVMGDPSSFSFNPNTAYGMLLLFGSCLCDAFYVILAKPVLLRVPPLTTTAWSFLFGGSINILVGVFFMPSIDWNRVSASAWGGVLYSGLVSTSLVLCMQAWALARMQRVSIVASYTAIQPVAAAWQWQWQWQRWESGDGARCSAMLTAGLAALFLGATVTLVQGVGAFCICLGVLIVCIVRAHSEGQPAKASSKPAASPAASSALDALESGQSPSPRPKKHRHHHHHRSAQDPSPDEILAPLIAEPPVVAVPGAAAPPGVTQTRQIDPDRATPTDDRMSIVFPVQGILWLLPNPWTPIRTVIPRNWPPDEPSPPGLRNLSRNRWSMERFLVPQQAGTTPQPTDNPTKKALGSSSLPFRLPAIPGLGNDRAVPESLVSASGVAETSQNLVDIIKLALHSNTKEVYRGMKFHFETFHDGRVDRDEQTLSLLRESMDFLKVTLNRIAQPLESATPAMLTSVQTMVSQIELHEEARAAAAGQARASLAQQENTTVRRWDARTTTTQAMWILEEERITAAAACPSTPPLSLRRSMVDSSPARLPSPPSPRVLSQLYPMAPSPPSVPILVSAPVTAPLGAAPAQPTAVNAAPAPVPVPVLTPASEHLTGPPANTLGPSDTPSEAQPAFAIGDLSGLIGIPADQPQPPSGVTVAELAGPQVAGPPTADVVAAPALAPPVSVPGNPQATPPFVTASLASLMSLDQQPAPEQLPADGFAVGQLGTLVGASALAPGLAESAAPAEPPPPGDAAPQLTAAEPATPRAEATPTLFTTPPLNPVSTPPPETVQALRWLPPVSPRKPPPPPVSPSLGPSAAFPVPPARPPSSHKAAPPPPPRDRSTPTHLHSQQGPEMPRGSILRAIRPDAPRELLNTSADDAALILGAATAAGDTSMASSLGEEVAAATMAGSVLFPEGTLPPMGGQPRTPSPTPSTSSVVIVPAPGAEEIREAPSSSGSEPNLASLPPVAEAVPTSSASSTKEDSRPDVSMGVAESTMDPAL</sequence>
<gene>
    <name evidence="4" type="ORF">PAPYR_383</name>
</gene>
<accession>A0ABQ8UZD6</accession>
<feature type="compositionally biased region" description="Pro residues" evidence="1">
    <location>
        <begin position="976"/>
        <end position="988"/>
    </location>
</feature>
<evidence type="ECO:0000313" key="5">
    <source>
        <dbReference type="Proteomes" id="UP001141327"/>
    </source>
</evidence>
<evidence type="ECO:0000313" key="4">
    <source>
        <dbReference type="EMBL" id="KAJ4463112.1"/>
    </source>
</evidence>
<keyword evidence="5" id="KW-1185">Reference proteome</keyword>